<dbReference type="InterPro" id="IPR035992">
    <property type="entry name" value="Ricin_B-like_lectins"/>
</dbReference>
<dbReference type="PROSITE" id="PS50231">
    <property type="entry name" value="RICIN_B_LECTIN"/>
    <property type="match status" value="1"/>
</dbReference>
<dbReference type="CDD" id="cd23415">
    <property type="entry name" value="beta-trefoil_Ricin_AH"/>
    <property type="match status" value="1"/>
</dbReference>
<protein>
    <submittedName>
        <fullName evidence="2">RICIN domain-containing protein</fullName>
    </submittedName>
</protein>
<evidence type="ECO:0000313" key="3">
    <source>
        <dbReference type="Proteomes" id="UP001631957"/>
    </source>
</evidence>
<proteinExistence type="predicted"/>
<dbReference type="EMBL" id="JBJVNI010000009">
    <property type="protein sequence ID" value="MFM9610595.1"/>
    <property type="molecule type" value="Genomic_DNA"/>
</dbReference>
<dbReference type="Proteomes" id="UP001631957">
    <property type="component" value="Unassembled WGS sequence"/>
</dbReference>
<keyword evidence="1" id="KW-0732">Signal</keyword>
<feature type="chain" id="PRO_5046128039" evidence="1">
    <location>
        <begin position="41"/>
        <end position="174"/>
    </location>
</feature>
<evidence type="ECO:0000313" key="2">
    <source>
        <dbReference type="EMBL" id="MFM9610595.1"/>
    </source>
</evidence>
<reference evidence="2 3" key="1">
    <citation type="submission" date="2024-12" db="EMBL/GenBank/DDBJ databases">
        <title>Forecasting of Potato common scab and diversities of Pathogenic streptomyces spp. in china.</title>
        <authorList>
            <person name="Handique U."/>
            <person name="Wu J."/>
        </authorList>
    </citation>
    <scope>NUCLEOTIDE SEQUENCE [LARGE SCALE GENOMIC DNA]</scope>
    <source>
        <strain evidence="2 3">ZRIMU1530</strain>
    </source>
</reference>
<sequence>MVLIEKPQVRRHSARRARAALLALAMSAGFVSLNTGSASALSPGDLISSNLLRNWETGLCLESYSAGSIRTGRCQVGNTNQTWKIFYFTHGTHDEVYIQNAGTRRCLADPDGRLLVDFDCVNNGKPTFEGIGSSWDKVQLKSTSRGACLDSNRNGDAYMNSCNGGGYQLWKSGF</sequence>
<accession>A0ABW9HR94</accession>
<name>A0ABW9HR94_9ACTN</name>
<dbReference type="SUPFAM" id="SSF50370">
    <property type="entry name" value="Ricin B-like lectins"/>
    <property type="match status" value="1"/>
</dbReference>
<dbReference type="RefSeq" id="WP_409121762.1">
    <property type="nucleotide sequence ID" value="NZ_JBJVNI010000009.1"/>
</dbReference>
<organism evidence="2 3">
    <name type="scientific">Streptomyces niveiscabiei</name>
    <dbReference type="NCBI Taxonomy" id="164115"/>
    <lineage>
        <taxon>Bacteria</taxon>
        <taxon>Bacillati</taxon>
        <taxon>Actinomycetota</taxon>
        <taxon>Actinomycetes</taxon>
        <taxon>Kitasatosporales</taxon>
        <taxon>Streptomycetaceae</taxon>
        <taxon>Streptomyces</taxon>
    </lineage>
</organism>
<gene>
    <name evidence="2" type="ORF">ACKI18_18015</name>
</gene>
<evidence type="ECO:0000256" key="1">
    <source>
        <dbReference type="SAM" id="SignalP"/>
    </source>
</evidence>
<feature type="signal peptide" evidence="1">
    <location>
        <begin position="1"/>
        <end position="40"/>
    </location>
</feature>
<comment type="caution">
    <text evidence="2">The sequence shown here is derived from an EMBL/GenBank/DDBJ whole genome shotgun (WGS) entry which is preliminary data.</text>
</comment>
<dbReference type="Gene3D" id="2.80.10.50">
    <property type="match status" value="1"/>
</dbReference>
<keyword evidence="3" id="KW-1185">Reference proteome</keyword>